<accession>A0A918GS45</accession>
<evidence type="ECO:0000313" key="3">
    <source>
        <dbReference type="Proteomes" id="UP000653493"/>
    </source>
</evidence>
<keyword evidence="3" id="KW-1185">Reference proteome</keyword>
<gene>
    <name evidence="2" type="ORF">GCM10010238_49070</name>
</gene>
<reference evidence="2" key="2">
    <citation type="submission" date="2020-09" db="EMBL/GenBank/DDBJ databases">
        <authorList>
            <person name="Sun Q."/>
            <person name="Ohkuma M."/>
        </authorList>
    </citation>
    <scope>NUCLEOTIDE SEQUENCE</scope>
    <source>
        <strain evidence="2">JCM 4234</strain>
    </source>
</reference>
<evidence type="ECO:0000313" key="2">
    <source>
        <dbReference type="EMBL" id="GGS53736.1"/>
    </source>
</evidence>
<reference evidence="2" key="1">
    <citation type="journal article" date="2014" name="Int. J. Syst. Evol. Microbiol.">
        <title>Complete genome sequence of Corynebacterium casei LMG S-19264T (=DSM 44701T), isolated from a smear-ripened cheese.</title>
        <authorList>
            <consortium name="US DOE Joint Genome Institute (JGI-PGF)"/>
            <person name="Walter F."/>
            <person name="Albersmeier A."/>
            <person name="Kalinowski J."/>
            <person name="Ruckert C."/>
        </authorList>
    </citation>
    <scope>NUCLEOTIDE SEQUENCE</scope>
    <source>
        <strain evidence="2">JCM 4234</strain>
    </source>
</reference>
<evidence type="ECO:0000256" key="1">
    <source>
        <dbReference type="SAM" id="MobiDB-lite"/>
    </source>
</evidence>
<organism evidence="2 3">
    <name type="scientific">Streptomyces griseoviridis</name>
    <dbReference type="NCBI Taxonomy" id="45398"/>
    <lineage>
        <taxon>Bacteria</taxon>
        <taxon>Bacillati</taxon>
        <taxon>Actinomycetota</taxon>
        <taxon>Actinomycetes</taxon>
        <taxon>Kitasatosporales</taxon>
        <taxon>Streptomycetaceae</taxon>
        <taxon>Streptomyces</taxon>
    </lineage>
</organism>
<sequence length="93" mass="9859">MPGTRARELLQPLGLAHALLEAAHHALTAADDPTDRARVADALAGARLVTIAGPLDWTRGADARHRPAPPGRRPVAHGHGRSPPGDRQQPREP</sequence>
<protein>
    <submittedName>
        <fullName evidence="2">Uncharacterized protein</fullName>
    </submittedName>
</protein>
<dbReference type="Proteomes" id="UP000653493">
    <property type="component" value="Unassembled WGS sequence"/>
</dbReference>
<comment type="caution">
    <text evidence="2">The sequence shown here is derived from an EMBL/GenBank/DDBJ whole genome shotgun (WGS) entry which is preliminary data.</text>
</comment>
<name>A0A918GS45_STRGD</name>
<dbReference type="AlphaFoldDB" id="A0A918GS45"/>
<dbReference type="EMBL" id="BMSL01000017">
    <property type="protein sequence ID" value="GGS53736.1"/>
    <property type="molecule type" value="Genomic_DNA"/>
</dbReference>
<feature type="region of interest" description="Disordered" evidence="1">
    <location>
        <begin position="56"/>
        <end position="93"/>
    </location>
</feature>
<proteinExistence type="predicted"/>